<feature type="transmembrane region" description="Helical" evidence="8">
    <location>
        <begin position="496"/>
        <end position="514"/>
    </location>
</feature>
<feature type="transmembrane region" description="Helical" evidence="8">
    <location>
        <begin position="135"/>
        <end position="163"/>
    </location>
</feature>
<feature type="transmembrane region" description="Helical" evidence="8">
    <location>
        <begin position="341"/>
        <end position="363"/>
    </location>
</feature>
<dbReference type="GO" id="GO:0008137">
    <property type="term" value="F:NADH dehydrogenase (ubiquinone) activity"/>
    <property type="evidence" value="ECO:0007669"/>
    <property type="project" value="UniProtKB-EC"/>
</dbReference>
<dbReference type="GO" id="GO:0003954">
    <property type="term" value="F:NADH dehydrogenase activity"/>
    <property type="evidence" value="ECO:0007669"/>
    <property type="project" value="TreeGrafter"/>
</dbReference>
<feature type="transmembrane region" description="Helical" evidence="8">
    <location>
        <begin position="420"/>
        <end position="440"/>
    </location>
</feature>
<reference evidence="10" key="1">
    <citation type="journal article" date="2004" name="Mol. Biol. Evol.">
        <title>Identification of chaetognaths as protostomes is supported by the analysis of their mitochondrial genome.</title>
        <authorList>
            <person name="Papillon D."/>
            <person name="Perez Y."/>
            <person name="Caubit X."/>
            <person name="Le Parco Y."/>
        </authorList>
    </citation>
    <scope>NUCLEOTIDE SEQUENCE</scope>
</reference>
<dbReference type="Pfam" id="PF00361">
    <property type="entry name" value="Proton_antipo_M"/>
    <property type="match status" value="1"/>
</dbReference>
<keyword evidence="4 8" id="KW-1133">Transmembrane helix</keyword>
<feature type="transmembrane region" description="Helical" evidence="8">
    <location>
        <begin position="210"/>
        <end position="229"/>
    </location>
</feature>
<protein>
    <recommendedName>
        <fullName evidence="2">NADH:ubiquinone reductase (H(+)-translocating)</fullName>
        <ecNumber evidence="2">7.1.1.2</ecNumber>
    </recommendedName>
    <alternativeName>
        <fullName evidence="6">NADH dehydrogenase subunit 5</fullName>
    </alternativeName>
</protein>
<feature type="transmembrane region" description="Helical" evidence="8">
    <location>
        <begin position="260"/>
        <end position="287"/>
    </location>
</feature>
<dbReference type="AlphaFoldDB" id="Q5VB13"/>
<gene>
    <name evidence="10" type="primary">ND5</name>
</gene>
<dbReference type="RefSeq" id="YP_133885.1">
    <property type="nucleotide sequence ID" value="NC_006386.1"/>
</dbReference>
<feature type="transmembrane region" description="Helical" evidence="8">
    <location>
        <begin position="308"/>
        <end position="326"/>
    </location>
</feature>
<evidence type="ECO:0000256" key="6">
    <source>
        <dbReference type="ARBA" id="ARBA00031027"/>
    </source>
</evidence>
<dbReference type="EC" id="7.1.1.2" evidence="2"/>
<feature type="transmembrane region" description="Helical" evidence="8">
    <location>
        <begin position="97"/>
        <end position="115"/>
    </location>
</feature>
<evidence type="ECO:0000256" key="5">
    <source>
        <dbReference type="ARBA" id="ARBA00023136"/>
    </source>
</evidence>
<feature type="transmembrane region" description="Helical" evidence="8">
    <location>
        <begin position="184"/>
        <end position="204"/>
    </location>
</feature>
<dbReference type="InterPro" id="IPR003945">
    <property type="entry name" value="NU5C-like"/>
</dbReference>
<dbReference type="PANTHER" id="PTHR42829:SF2">
    <property type="entry name" value="NADH-UBIQUINONE OXIDOREDUCTASE CHAIN 5"/>
    <property type="match status" value="1"/>
</dbReference>
<geneLocation type="mitochondrion" evidence="10"/>
<evidence type="ECO:0000259" key="9">
    <source>
        <dbReference type="Pfam" id="PF00361"/>
    </source>
</evidence>
<evidence type="ECO:0000256" key="8">
    <source>
        <dbReference type="SAM" id="Phobius"/>
    </source>
</evidence>
<dbReference type="CTD" id="4540"/>
<proteinExistence type="predicted"/>
<feature type="domain" description="NADH:quinone oxidoreductase/Mrp antiporter transmembrane" evidence="9">
    <location>
        <begin position="95"/>
        <end position="353"/>
    </location>
</feature>
<evidence type="ECO:0000256" key="4">
    <source>
        <dbReference type="ARBA" id="ARBA00022989"/>
    </source>
</evidence>
<name>Q5VB13_9BILA</name>
<dbReference type="InterPro" id="IPR001750">
    <property type="entry name" value="ND/Mrp_TM"/>
</dbReference>
<keyword evidence="3 8" id="KW-0812">Transmembrane</keyword>
<dbReference type="EMBL" id="AY545549">
    <property type="protein sequence ID" value="AAT08480.1"/>
    <property type="molecule type" value="Genomic_DNA"/>
</dbReference>
<dbReference type="GO" id="GO:0015990">
    <property type="term" value="P:electron transport coupled proton transport"/>
    <property type="evidence" value="ECO:0007669"/>
    <property type="project" value="TreeGrafter"/>
</dbReference>
<comment type="subcellular location">
    <subcellularLocation>
        <location evidence="1">Membrane</location>
        <topology evidence="1">Multi-pass membrane protein</topology>
    </subcellularLocation>
</comment>
<feature type="transmembrane region" description="Helical" evidence="8">
    <location>
        <begin position="384"/>
        <end position="405"/>
    </location>
</feature>
<evidence type="ECO:0000256" key="1">
    <source>
        <dbReference type="ARBA" id="ARBA00004141"/>
    </source>
</evidence>
<accession>Q5VB13</accession>
<dbReference type="PRINTS" id="PR01434">
    <property type="entry name" value="NADHDHGNASE5"/>
</dbReference>
<evidence type="ECO:0000256" key="7">
    <source>
        <dbReference type="ARBA" id="ARBA00049551"/>
    </source>
</evidence>
<sequence length="516" mass="57012">MVFLYLFMGALMFSVMSGMSSGIMFVNLWQMSELSMISDFYSYSFSSLLIVVSGCVLIWSYYYMSNESNYRRFLSLVCLFILSMMTLIFTPSMMFSIIGWDGLGVTSFLLVIYYSNRKSLSSGMLTGLTNRIGDAFFLIAIPFLLFGTSNMWMNFLFLTLCLTKSAQYPFSSWLPAAMAAPTPVSALVHSSTLVTAGLYLLVRYNFCSNSVLLVLGSLTMMMAGICACAETDLKKIVALSTLSQLGVMAIALGVQSKKIFAFFHLLSHALFKALLFMCVGVLIHSLFGSQESRSYNLLEDNIMGSSSLMIEASTALCGFPFFSGFYSKDSIVENFYMGSPYIFYLLFLSGIGLTTAYSVKLIFVALGSNKLTEVPILSNSTPRWFVKCPLMILGLLSVTGGYMMSNKIFFGGVKGVSLDFIQPLAFIISGVFLGIMMSNYHHPKQSNSTMFLTPNFQFSSSFMMKSESSLKLVDSGFMEWGGPSGFSFSSGAMDQFWLIVTSFLFGPLLGMLLLSL</sequence>
<organism evidence="10">
    <name type="scientific">Spadella cephaloptera</name>
    <dbReference type="NCBI Taxonomy" id="52888"/>
    <lineage>
        <taxon>Eukaryota</taxon>
        <taxon>Metazoa</taxon>
        <taxon>Spiralia</taxon>
        <taxon>Gnathifera</taxon>
        <taxon>Chaetognatha</taxon>
        <taxon>Sagittoidea</taxon>
        <taxon>Phragmophora</taxon>
        <taxon>Spadellidae</taxon>
        <taxon>Spadella</taxon>
    </lineage>
</organism>
<comment type="catalytic activity">
    <reaction evidence="7">
        <text>a ubiquinone + NADH + 5 H(+)(in) = a ubiquinol + NAD(+) + 4 H(+)(out)</text>
        <dbReference type="Rhea" id="RHEA:29091"/>
        <dbReference type="Rhea" id="RHEA-COMP:9565"/>
        <dbReference type="Rhea" id="RHEA-COMP:9566"/>
        <dbReference type="ChEBI" id="CHEBI:15378"/>
        <dbReference type="ChEBI" id="CHEBI:16389"/>
        <dbReference type="ChEBI" id="CHEBI:17976"/>
        <dbReference type="ChEBI" id="CHEBI:57540"/>
        <dbReference type="ChEBI" id="CHEBI:57945"/>
        <dbReference type="EC" id="7.1.1.2"/>
    </reaction>
</comment>
<evidence type="ECO:0000256" key="2">
    <source>
        <dbReference type="ARBA" id="ARBA00012944"/>
    </source>
</evidence>
<dbReference type="GO" id="GO:0042773">
    <property type="term" value="P:ATP synthesis coupled electron transport"/>
    <property type="evidence" value="ECO:0007669"/>
    <property type="project" value="InterPro"/>
</dbReference>
<dbReference type="GO" id="GO:0016020">
    <property type="term" value="C:membrane"/>
    <property type="evidence" value="ECO:0007669"/>
    <property type="project" value="UniProtKB-SubCell"/>
</dbReference>
<evidence type="ECO:0000313" key="10">
    <source>
        <dbReference type="EMBL" id="AAT08480.1"/>
    </source>
</evidence>
<feature type="transmembrane region" description="Helical" evidence="8">
    <location>
        <begin position="6"/>
        <end position="28"/>
    </location>
</feature>
<dbReference type="GeneID" id="3126395"/>
<keyword evidence="10" id="KW-0496">Mitochondrion</keyword>
<dbReference type="PANTHER" id="PTHR42829">
    <property type="entry name" value="NADH-UBIQUINONE OXIDOREDUCTASE CHAIN 5"/>
    <property type="match status" value="1"/>
</dbReference>
<feature type="transmembrane region" description="Helical" evidence="8">
    <location>
        <begin position="70"/>
        <end position="90"/>
    </location>
</feature>
<keyword evidence="5 8" id="KW-0472">Membrane</keyword>
<evidence type="ECO:0000256" key="3">
    <source>
        <dbReference type="ARBA" id="ARBA00022692"/>
    </source>
</evidence>
<feature type="transmembrane region" description="Helical" evidence="8">
    <location>
        <begin position="40"/>
        <end position="64"/>
    </location>
</feature>